<reference evidence="2" key="1">
    <citation type="submission" date="2013-12" db="EMBL/GenBank/DDBJ databases">
        <title>A Varibaculum cambriense genome reconstructed from a premature infant gut community with otherwise low bacterial novelty that shifts toward anaerobic metabolism during the third week of life.</title>
        <authorList>
            <person name="Brown C.T."/>
            <person name="Sharon I."/>
            <person name="Thomas B.C."/>
            <person name="Castelle C.J."/>
            <person name="Morowitz M.J."/>
            <person name="Banfield J.F."/>
        </authorList>
    </citation>
    <scope>NUCLEOTIDE SEQUENCE</scope>
</reference>
<keyword evidence="1" id="KW-0472">Membrane</keyword>
<gene>
    <name evidence="2" type="ORF">Q604_UNBC06218G0001</name>
</gene>
<evidence type="ECO:0000256" key="1">
    <source>
        <dbReference type="SAM" id="Phobius"/>
    </source>
</evidence>
<dbReference type="AlphaFoldDB" id="W1YBG7"/>
<protein>
    <submittedName>
        <fullName evidence="2">Uncharacterized protein</fullName>
    </submittedName>
</protein>
<keyword evidence="1" id="KW-0812">Transmembrane</keyword>
<accession>W1YBG7</accession>
<feature type="transmembrane region" description="Helical" evidence="1">
    <location>
        <begin position="6"/>
        <end position="21"/>
    </location>
</feature>
<sequence length="22" mass="2400">GFILAGVILVMPLLMILGLIFR</sequence>
<comment type="caution">
    <text evidence="2">The sequence shown here is derived from an EMBL/GenBank/DDBJ whole genome shotgun (WGS) entry which is preliminary data.</text>
</comment>
<name>W1YBG7_9ZZZZ</name>
<proteinExistence type="predicted"/>
<keyword evidence="1" id="KW-1133">Transmembrane helix</keyword>
<organism evidence="2">
    <name type="scientific">human gut metagenome</name>
    <dbReference type="NCBI Taxonomy" id="408170"/>
    <lineage>
        <taxon>unclassified sequences</taxon>
        <taxon>metagenomes</taxon>
        <taxon>organismal metagenomes</taxon>
    </lineage>
</organism>
<evidence type="ECO:0000313" key="2">
    <source>
        <dbReference type="EMBL" id="ETJ39893.1"/>
    </source>
</evidence>
<feature type="non-terminal residue" evidence="2">
    <location>
        <position position="1"/>
    </location>
</feature>
<dbReference type="EMBL" id="AZMM01006218">
    <property type="protein sequence ID" value="ETJ39893.1"/>
    <property type="molecule type" value="Genomic_DNA"/>
</dbReference>